<proteinExistence type="predicted"/>
<dbReference type="InterPro" id="IPR050155">
    <property type="entry name" value="HAD-like_hydrolase_sf"/>
</dbReference>
<dbReference type="InterPro" id="IPR023198">
    <property type="entry name" value="PGP-like_dom2"/>
</dbReference>
<keyword evidence="1" id="KW-0378">Hydrolase</keyword>
<dbReference type="SFLD" id="SFLDS00003">
    <property type="entry name" value="Haloacid_Dehalogenase"/>
    <property type="match status" value="1"/>
</dbReference>
<dbReference type="AlphaFoldDB" id="A0A9D9BYK8"/>
<organism evidence="1">
    <name type="scientific">Prochlorococcus marinus XMU1424</name>
    <dbReference type="NCBI Taxonomy" id="2774497"/>
    <lineage>
        <taxon>Bacteria</taxon>
        <taxon>Bacillati</taxon>
        <taxon>Cyanobacteriota</taxon>
        <taxon>Cyanophyceae</taxon>
        <taxon>Synechococcales</taxon>
        <taxon>Prochlorococcaceae</taxon>
        <taxon>Prochlorococcus</taxon>
    </lineage>
</organism>
<dbReference type="Gene3D" id="1.10.150.240">
    <property type="entry name" value="Putative phosphatase, domain 2"/>
    <property type="match status" value="1"/>
</dbReference>
<accession>A0A9D9BYK8</accession>
<comment type="caution">
    <text evidence="1">The sequence shown here is derived from an EMBL/GenBank/DDBJ whole genome shotgun (WGS) entry which is preliminary data.</text>
</comment>
<protein>
    <submittedName>
        <fullName evidence="1">HAD family hydrolase</fullName>
    </submittedName>
</protein>
<sequence>MNLKKYKTIVFDCDGVILDSNKIKTDAFRLATKNFGKEFSERLVNYHIKNGGVSRYKKFDYFIEKILDFDMDSNNKINKDILKKNLLENYSSFVVQELMTCKVAPKLKELKDSIPLSDWVVISGSDQNELRKVFENRNISHFFNLGIYGSPKDKYENINYLYSKIKTPALFIGDSKLDHLVASHFSMDFVFLSDWSEFSDLKSYAKKYKIPVKRNLSYLLEYLI</sequence>
<dbReference type="CDD" id="cd01427">
    <property type="entry name" value="HAD_like"/>
    <property type="match status" value="1"/>
</dbReference>
<dbReference type="GO" id="GO:0006281">
    <property type="term" value="P:DNA repair"/>
    <property type="evidence" value="ECO:0007669"/>
    <property type="project" value="TreeGrafter"/>
</dbReference>
<gene>
    <name evidence="1" type="ORF">JJ833_01500</name>
</gene>
<dbReference type="SUPFAM" id="SSF56784">
    <property type="entry name" value="HAD-like"/>
    <property type="match status" value="1"/>
</dbReference>
<dbReference type="GO" id="GO:0008967">
    <property type="term" value="F:phosphoglycolate phosphatase activity"/>
    <property type="evidence" value="ECO:0007669"/>
    <property type="project" value="TreeGrafter"/>
</dbReference>
<name>A0A9D9BYK8_PROMR</name>
<dbReference type="SFLD" id="SFLDG01129">
    <property type="entry name" value="C1.5:_HAD__Beta-PGM__Phosphata"/>
    <property type="match status" value="1"/>
</dbReference>
<dbReference type="PANTHER" id="PTHR43434:SF1">
    <property type="entry name" value="PHOSPHOGLYCOLATE PHOSPHATASE"/>
    <property type="match status" value="1"/>
</dbReference>
<dbReference type="Gene3D" id="3.40.50.1000">
    <property type="entry name" value="HAD superfamily/HAD-like"/>
    <property type="match status" value="1"/>
</dbReference>
<dbReference type="Pfam" id="PF00702">
    <property type="entry name" value="Hydrolase"/>
    <property type="match status" value="1"/>
</dbReference>
<dbReference type="PANTHER" id="PTHR43434">
    <property type="entry name" value="PHOSPHOGLYCOLATE PHOSPHATASE"/>
    <property type="match status" value="1"/>
</dbReference>
<dbReference type="InterPro" id="IPR036412">
    <property type="entry name" value="HAD-like_sf"/>
</dbReference>
<reference evidence="1" key="1">
    <citation type="journal article" date="2021" name="Front. Mar. Sci.">
        <title>Genomes of Diverse Isolates of Prochlorococcus High-Light-Adapted Clade II in the Western Pacific Ocean.</title>
        <authorList>
            <person name="Yan W."/>
            <person name="Feng X."/>
            <person name="Zhang W."/>
            <person name="Nawaz M.Z."/>
            <person name="Luo T."/>
            <person name="Zhang R."/>
            <person name="Jiao N."/>
        </authorList>
    </citation>
    <scope>NUCLEOTIDE SEQUENCE</scope>
    <source>
        <strain evidence="1">XMU1424</strain>
    </source>
</reference>
<evidence type="ECO:0000313" key="1">
    <source>
        <dbReference type="EMBL" id="MBO6987519.1"/>
    </source>
</evidence>
<dbReference type="InterPro" id="IPR023214">
    <property type="entry name" value="HAD_sf"/>
</dbReference>
<dbReference type="EMBL" id="JAEPLE010000001">
    <property type="protein sequence ID" value="MBO6987519.1"/>
    <property type="molecule type" value="Genomic_DNA"/>
</dbReference>